<sequence>MATPCTHLDSILNVTPSARGCEECLKSGDVWVHLRICRTCGHVGCCDSSPNRHATKHFHHTKHPIIEGYDPPEGWGWCYVDEVMFDLRDRATPQLGPIPRYD</sequence>
<dbReference type="Proteomes" id="UP000291822">
    <property type="component" value="Unassembled WGS sequence"/>
</dbReference>
<evidence type="ECO:0000313" key="2">
    <source>
        <dbReference type="EMBL" id="TCI09606.1"/>
    </source>
</evidence>
<reference evidence="2 3" key="1">
    <citation type="submission" date="2019-02" db="EMBL/GenBank/DDBJ databases">
        <title>Dyella amyloliquefaciens sp. nov., isolated from forest soil.</title>
        <authorList>
            <person name="Gao Z.-H."/>
            <person name="Qiu L.-H."/>
        </authorList>
    </citation>
    <scope>NUCLEOTIDE SEQUENCE [LARGE SCALE GENOMIC DNA]</scope>
    <source>
        <strain evidence="2 3">KACC 12747</strain>
    </source>
</reference>
<dbReference type="RefSeq" id="WP_131406805.1">
    <property type="nucleotide sequence ID" value="NZ_SJTG01000002.1"/>
</dbReference>
<dbReference type="InterPro" id="IPR001607">
    <property type="entry name" value="Znf_UBP"/>
</dbReference>
<feature type="domain" description="UBP-type" evidence="1">
    <location>
        <begin position="3"/>
        <end position="102"/>
    </location>
</feature>
<dbReference type="Gene3D" id="3.30.40.10">
    <property type="entry name" value="Zinc/RING finger domain, C3HC4 (zinc finger)"/>
    <property type="match status" value="1"/>
</dbReference>
<dbReference type="EMBL" id="SJTG01000002">
    <property type="protein sequence ID" value="TCI09606.1"/>
    <property type="molecule type" value="Genomic_DNA"/>
</dbReference>
<proteinExistence type="predicted"/>
<dbReference type="Pfam" id="PF02148">
    <property type="entry name" value="zf-UBP"/>
    <property type="match status" value="1"/>
</dbReference>
<evidence type="ECO:0000313" key="3">
    <source>
        <dbReference type="Proteomes" id="UP000291822"/>
    </source>
</evidence>
<evidence type="ECO:0000259" key="1">
    <source>
        <dbReference type="PROSITE" id="PS50271"/>
    </source>
</evidence>
<dbReference type="GO" id="GO:0008270">
    <property type="term" value="F:zinc ion binding"/>
    <property type="evidence" value="ECO:0007669"/>
    <property type="project" value="InterPro"/>
</dbReference>
<keyword evidence="3" id="KW-1185">Reference proteome</keyword>
<protein>
    <recommendedName>
        <fullName evidence="1">UBP-type domain-containing protein</fullName>
    </recommendedName>
</protein>
<name>A0A4R0YLJ4_9GAMM</name>
<accession>A0A4R0YLJ4</accession>
<dbReference type="SUPFAM" id="SSF57850">
    <property type="entry name" value="RING/U-box"/>
    <property type="match status" value="1"/>
</dbReference>
<dbReference type="InterPro" id="IPR013083">
    <property type="entry name" value="Znf_RING/FYVE/PHD"/>
</dbReference>
<dbReference type="AlphaFoldDB" id="A0A4R0YLJ4"/>
<comment type="caution">
    <text evidence="2">The sequence shown here is derived from an EMBL/GenBank/DDBJ whole genome shotgun (WGS) entry which is preliminary data.</text>
</comment>
<gene>
    <name evidence="2" type="ORF">EZM97_11615</name>
</gene>
<organism evidence="2 3">
    <name type="scientific">Dyella soli</name>
    <dbReference type="NCBI Taxonomy" id="522319"/>
    <lineage>
        <taxon>Bacteria</taxon>
        <taxon>Pseudomonadati</taxon>
        <taxon>Pseudomonadota</taxon>
        <taxon>Gammaproteobacteria</taxon>
        <taxon>Lysobacterales</taxon>
        <taxon>Rhodanobacteraceae</taxon>
        <taxon>Dyella</taxon>
    </lineage>
</organism>
<dbReference type="PROSITE" id="PS50271">
    <property type="entry name" value="ZF_UBP"/>
    <property type="match status" value="1"/>
</dbReference>